<keyword evidence="8" id="KW-0997">Cell inner membrane</keyword>
<proteinExistence type="inferred from homology"/>
<evidence type="ECO:0000256" key="6">
    <source>
        <dbReference type="ARBA" id="ARBA00022989"/>
    </source>
</evidence>
<reference evidence="10 11" key="1">
    <citation type="submission" date="2019-08" db="EMBL/GenBank/DDBJ databases">
        <title>Parahaliea maris sp. nov., isolated from the surface seawater.</title>
        <authorList>
            <person name="Liu Y."/>
        </authorList>
    </citation>
    <scope>NUCLEOTIDE SEQUENCE [LARGE SCALE GENOMIC DNA]</scope>
    <source>
        <strain evidence="10 11">HSLHS9</strain>
    </source>
</reference>
<evidence type="ECO:0000256" key="7">
    <source>
        <dbReference type="ARBA" id="ARBA00023136"/>
    </source>
</evidence>
<dbReference type="GO" id="GO:0005886">
    <property type="term" value="C:plasma membrane"/>
    <property type="evidence" value="ECO:0007669"/>
    <property type="project" value="UniProtKB-SubCell"/>
</dbReference>
<dbReference type="Pfam" id="PF07690">
    <property type="entry name" value="MFS_1"/>
    <property type="match status" value="1"/>
</dbReference>
<dbReference type="AlphaFoldDB" id="A0A5C8ZUI6"/>
<keyword evidence="5 8" id="KW-0812">Transmembrane</keyword>
<dbReference type="PROSITE" id="PS50850">
    <property type="entry name" value="MFS"/>
    <property type="match status" value="1"/>
</dbReference>
<dbReference type="InterPro" id="IPR011701">
    <property type="entry name" value="MFS"/>
</dbReference>
<evidence type="ECO:0000256" key="8">
    <source>
        <dbReference type="RuleBase" id="RU365088"/>
    </source>
</evidence>
<dbReference type="GO" id="GO:1990961">
    <property type="term" value="P:xenobiotic detoxification by transmembrane export across the plasma membrane"/>
    <property type="evidence" value="ECO:0007669"/>
    <property type="project" value="InterPro"/>
</dbReference>
<evidence type="ECO:0000256" key="3">
    <source>
        <dbReference type="ARBA" id="ARBA00022448"/>
    </source>
</evidence>
<evidence type="ECO:0000256" key="5">
    <source>
        <dbReference type="ARBA" id="ARBA00022692"/>
    </source>
</evidence>
<dbReference type="InterPro" id="IPR050189">
    <property type="entry name" value="MFS_Efflux_Transporters"/>
</dbReference>
<dbReference type="Gene3D" id="1.20.1720.10">
    <property type="entry name" value="Multidrug resistance protein D"/>
    <property type="match status" value="1"/>
</dbReference>
<sequence>MQDNSTFPLSVVFVLGFTMMLGPFAIDTYLPAFPLIADTLGVTIHQVSLSISIYMLGFAVGQLTGGAFSDRYGRRRVLVAGLWTFAFAAFYLAQVDTMSELLAGRFVQSIGGGWIGVSIPAIVRDQVHGVQAAKLFSMIGMVSIVAPAIAPAIGAALLEVGSWGLIFVCLGAYALALLPALMVTVFRGPRKPRPTHDGIGFVARYISVIKTPSAPPYILWQTASFGGLIMFVTYASYIYQDHFEQSRGMFTLLFACNIFAMFAAVLLNRILLNRLHPRPIMFAATCVQGVAAVFLLLAALLDWSVWGFLPAMMLYAGSLGAISPNIQACYLESFPRSAASAAAVIGTAQFGLGGGASALSNLLPEGLTSVVACIAACAAVSLLCMIWSRRREAQLKAVS</sequence>
<feature type="transmembrane region" description="Helical" evidence="8">
    <location>
        <begin position="217"/>
        <end position="237"/>
    </location>
</feature>
<organism evidence="10 11">
    <name type="scientific">Parahaliea maris</name>
    <dbReference type="NCBI Taxonomy" id="2716870"/>
    <lineage>
        <taxon>Bacteria</taxon>
        <taxon>Pseudomonadati</taxon>
        <taxon>Pseudomonadota</taxon>
        <taxon>Gammaproteobacteria</taxon>
        <taxon>Cellvibrionales</taxon>
        <taxon>Halieaceae</taxon>
        <taxon>Parahaliea</taxon>
    </lineage>
</organism>
<evidence type="ECO:0000256" key="2">
    <source>
        <dbReference type="ARBA" id="ARBA00006236"/>
    </source>
</evidence>
<dbReference type="InterPro" id="IPR004812">
    <property type="entry name" value="Efflux_drug-R_Bcr/CmlA"/>
</dbReference>
<feature type="transmembrane region" description="Helical" evidence="8">
    <location>
        <begin position="135"/>
        <end position="157"/>
    </location>
</feature>
<keyword evidence="3 8" id="KW-0813">Transport</keyword>
<feature type="transmembrane region" description="Helical" evidence="8">
    <location>
        <begin position="46"/>
        <end position="65"/>
    </location>
</feature>
<evidence type="ECO:0000256" key="1">
    <source>
        <dbReference type="ARBA" id="ARBA00004651"/>
    </source>
</evidence>
<name>A0A5C8ZUI6_9GAMM</name>
<dbReference type="PANTHER" id="PTHR43124:SF3">
    <property type="entry name" value="CHLORAMPHENICOL EFFLUX PUMP RV0191"/>
    <property type="match status" value="1"/>
</dbReference>
<keyword evidence="7 8" id="KW-0472">Membrane</keyword>
<gene>
    <name evidence="10" type="ORF">FV139_15950</name>
</gene>
<dbReference type="GO" id="GO:0042910">
    <property type="term" value="F:xenobiotic transmembrane transporter activity"/>
    <property type="evidence" value="ECO:0007669"/>
    <property type="project" value="InterPro"/>
</dbReference>
<evidence type="ECO:0000256" key="4">
    <source>
        <dbReference type="ARBA" id="ARBA00022475"/>
    </source>
</evidence>
<protein>
    <recommendedName>
        <fullName evidence="8">Bcr/CflA family efflux transporter</fullName>
    </recommendedName>
</protein>
<keyword evidence="6 8" id="KW-1133">Transmembrane helix</keyword>
<dbReference type="InterPro" id="IPR020846">
    <property type="entry name" value="MFS_dom"/>
</dbReference>
<comment type="subcellular location">
    <subcellularLocation>
        <location evidence="8">Cell inner membrane</location>
        <topology evidence="8">Multi-pass membrane protein</topology>
    </subcellularLocation>
    <subcellularLocation>
        <location evidence="1">Cell membrane</location>
        <topology evidence="1">Multi-pass membrane protein</topology>
    </subcellularLocation>
</comment>
<dbReference type="RefSeq" id="WP_148069467.1">
    <property type="nucleotide sequence ID" value="NZ_VRZA01000006.1"/>
</dbReference>
<dbReference type="InterPro" id="IPR036259">
    <property type="entry name" value="MFS_trans_sf"/>
</dbReference>
<dbReference type="NCBIfam" id="TIGR00710">
    <property type="entry name" value="efflux_Bcr_CflA"/>
    <property type="match status" value="1"/>
</dbReference>
<feature type="transmembrane region" description="Helical" evidence="8">
    <location>
        <begin position="366"/>
        <end position="387"/>
    </location>
</feature>
<feature type="transmembrane region" description="Helical" evidence="8">
    <location>
        <begin position="7"/>
        <end position="26"/>
    </location>
</feature>
<comment type="similarity">
    <text evidence="2 8">Belongs to the major facilitator superfamily. Bcr/CmlA family.</text>
</comment>
<dbReference type="EMBL" id="VRZA01000006">
    <property type="protein sequence ID" value="TXS91232.1"/>
    <property type="molecule type" value="Genomic_DNA"/>
</dbReference>
<evidence type="ECO:0000259" key="9">
    <source>
        <dbReference type="PROSITE" id="PS50850"/>
    </source>
</evidence>
<feature type="transmembrane region" description="Helical" evidence="8">
    <location>
        <begin position="338"/>
        <end position="360"/>
    </location>
</feature>
<evidence type="ECO:0000313" key="11">
    <source>
        <dbReference type="Proteomes" id="UP000321039"/>
    </source>
</evidence>
<feature type="transmembrane region" description="Helical" evidence="8">
    <location>
        <begin position="77"/>
        <end position="94"/>
    </location>
</feature>
<evidence type="ECO:0000313" key="10">
    <source>
        <dbReference type="EMBL" id="TXS91232.1"/>
    </source>
</evidence>
<dbReference type="PROSITE" id="PS00216">
    <property type="entry name" value="SUGAR_TRANSPORT_1"/>
    <property type="match status" value="1"/>
</dbReference>
<feature type="domain" description="Major facilitator superfamily (MFS) profile" evidence="9">
    <location>
        <begin position="11"/>
        <end position="393"/>
    </location>
</feature>
<comment type="caution">
    <text evidence="10">The sequence shown here is derived from an EMBL/GenBank/DDBJ whole genome shotgun (WGS) entry which is preliminary data.</text>
</comment>
<accession>A0A5C8ZUI6</accession>
<dbReference type="InterPro" id="IPR005829">
    <property type="entry name" value="Sugar_transporter_CS"/>
</dbReference>
<dbReference type="Proteomes" id="UP000321039">
    <property type="component" value="Unassembled WGS sequence"/>
</dbReference>
<feature type="transmembrane region" description="Helical" evidence="8">
    <location>
        <begin position="249"/>
        <end position="268"/>
    </location>
</feature>
<feature type="transmembrane region" description="Helical" evidence="8">
    <location>
        <begin position="307"/>
        <end position="326"/>
    </location>
</feature>
<feature type="transmembrane region" description="Helical" evidence="8">
    <location>
        <begin position="106"/>
        <end position="123"/>
    </location>
</feature>
<keyword evidence="4" id="KW-1003">Cell membrane</keyword>
<feature type="transmembrane region" description="Helical" evidence="8">
    <location>
        <begin position="163"/>
        <end position="186"/>
    </location>
</feature>
<dbReference type="SUPFAM" id="SSF103473">
    <property type="entry name" value="MFS general substrate transporter"/>
    <property type="match status" value="1"/>
</dbReference>
<feature type="transmembrane region" description="Helical" evidence="8">
    <location>
        <begin position="280"/>
        <end position="301"/>
    </location>
</feature>
<keyword evidence="11" id="KW-1185">Reference proteome</keyword>
<dbReference type="PANTHER" id="PTHR43124">
    <property type="entry name" value="PURINE EFFLUX PUMP PBUE"/>
    <property type="match status" value="1"/>
</dbReference>